<dbReference type="AlphaFoldDB" id="A0A656YUV7"/>
<name>A0A656YUV7_9EURY</name>
<evidence type="ECO:0000313" key="3">
    <source>
        <dbReference type="Proteomes" id="UP000070257"/>
    </source>
</evidence>
<reference evidence="2 3" key="1">
    <citation type="journal article" date="2016" name="Sci. Rep.">
        <title>Metabolic traits of an uncultured archaeal lineage -MSBL1- from brine pools of the Red Sea.</title>
        <authorList>
            <person name="Mwirichia R."/>
            <person name="Alam I."/>
            <person name="Rashid M."/>
            <person name="Vinu M."/>
            <person name="Ba-Alawi W."/>
            <person name="Anthony Kamau A."/>
            <person name="Kamanda Ngugi D."/>
            <person name="Goker M."/>
            <person name="Klenk H.P."/>
            <person name="Bajic V."/>
            <person name="Stingl U."/>
        </authorList>
    </citation>
    <scope>NUCLEOTIDE SEQUENCE [LARGE SCALE GENOMIC DNA]</scope>
    <source>
        <strain evidence="2">SCGC-AAA259J03</strain>
    </source>
</reference>
<feature type="domain" description="Transcription regulator TrmB C-terminal" evidence="1">
    <location>
        <begin position="15"/>
        <end position="136"/>
    </location>
</feature>
<gene>
    <name evidence="2" type="ORF">AKJ39_04685</name>
</gene>
<evidence type="ECO:0000259" key="1">
    <source>
        <dbReference type="Pfam" id="PF11495"/>
    </source>
</evidence>
<evidence type="ECO:0000313" key="2">
    <source>
        <dbReference type="EMBL" id="KXA96381.1"/>
    </source>
</evidence>
<proteinExistence type="predicted"/>
<dbReference type="EMBL" id="LHXT01000107">
    <property type="protein sequence ID" value="KXA96381.1"/>
    <property type="molecule type" value="Genomic_DNA"/>
</dbReference>
<comment type="caution">
    <text evidence="2">The sequence shown here is derived from an EMBL/GenBank/DDBJ whole genome shotgun (WGS) entry which is preliminary data.</text>
</comment>
<organism evidence="2 3">
    <name type="scientific">candidate division MSBL1 archaeon SCGC-AAA259J03</name>
    <dbReference type="NCBI Taxonomy" id="1698269"/>
    <lineage>
        <taxon>Archaea</taxon>
        <taxon>Methanobacteriati</taxon>
        <taxon>Methanobacteriota</taxon>
        <taxon>candidate division MSBL1</taxon>
    </lineage>
</organism>
<dbReference type="InterPro" id="IPR021586">
    <property type="entry name" value="Tscrpt_reg_TrmB_C"/>
</dbReference>
<dbReference type="Pfam" id="PF11495">
    <property type="entry name" value="Regulator_TrmB"/>
    <property type="match status" value="1"/>
</dbReference>
<protein>
    <recommendedName>
        <fullName evidence="1">Transcription regulator TrmB C-terminal domain-containing protein</fullName>
    </recommendedName>
</protein>
<accession>A0A656YUV7</accession>
<keyword evidence="3" id="KW-1185">Reference proteome</keyword>
<dbReference type="Proteomes" id="UP000070257">
    <property type="component" value="Unassembled WGS sequence"/>
</dbReference>
<sequence length="177" mass="20570">MKIISNFTRGAFDEEFRENVRGLLEEAEEEIIIVTGEGGSYQYQDLRWALERAADRGVSIKIYCVHPPQTYLNKNLQLTSEIYRGDRDPEDHYLIVDGKHTVISTVRAGEETGERRGEVRREDKRFAEEKVQLFDNLASAAEKVNEMEIEKDPLRQLVENPLDFGYDTHSEKFEEEL</sequence>